<dbReference type="Gene3D" id="2.60.40.3440">
    <property type="match status" value="2"/>
</dbReference>
<feature type="non-terminal residue" evidence="1">
    <location>
        <position position="1"/>
    </location>
</feature>
<dbReference type="Pfam" id="PF17963">
    <property type="entry name" value="Big_9"/>
    <property type="match status" value="2"/>
</dbReference>
<dbReference type="RefSeq" id="WP_317904123.1">
    <property type="nucleotide sequence ID" value="NZ_JAIRBC010000128.1"/>
</dbReference>
<dbReference type="AlphaFoldDB" id="A0AAE3EYU8"/>
<reference evidence="1" key="1">
    <citation type="submission" date="2023-02" db="EMBL/GenBank/DDBJ databases">
        <title>Genome of Flavobacteriaceae gen. nov. sp. strain F89.</title>
        <authorList>
            <person name="Wang Y."/>
        </authorList>
    </citation>
    <scope>NUCLEOTIDE SEQUENCE</scope>
    <source>
        <strain evidence="1">F89</strain>
    </source>
</reference>
<feature type="non-terminal residue" evidence="1">
    <location>
        <position position="128"/>
    </location>
</feature>
<evidence type="ECO:0000313" key="2">
    <source>
        <dbReference type="Proteomes" id="UP001200642"/>
    </source>
</evidence>
<evidence type="ECO:0000313" key="1">
    <source>
        <dbReference type="EMBL" id="MCG2463000.1"/>
    </source>
</evidence>
<dbReference type="Proteomes" id="UP001200642">
    <property type="component" value="Unassembled WGS sequence"/>
</dbReference>
<dbReference type="EMBL" id="JAIRBC010000128">
    <property type="protein sequence ID" value="MCG2463000.1"/>
    <property type="molecule type" value="Genomic_DNA"/>
</dbReference>
<comment type="caution">
    <text evidence="1">The sequence shown here is derived from an EMBL/GenBank/DDBJ whole genome shotgun (WGS) entry which is preliminary data.</text>
</comment>
<accession>A0AAE3EYU8</accession>
<protein>
    <submittedName>
        <fullName evidence="1">Cadherin-like domain-containing protein</fullName>
    </submittedName>
</protein>
<sequence>DTVTYTPDTGYNGTDTFEYTVCDNAGTCDTATVTVVVGTPPALDVVDDTASTPEDTPVDIDILANDSGIPADGTLNFTDPANGTVAVNDNGTPDDITDDTVTYTPDTGYNGTDTFEYTVCDNAGTCDT</sequence>
<name>A0AAE3EYU8_9FLAO</name>
<proteinExistence type="predicted"/>
<gene>
    <name evidence="1" type="ORF">K8352_19765</name>
</gene>
<organism evidence="1 2">
    <name type="scientific">Cerina litoralis</name>
    <dbReference type="NCBI Taxonomy" id="2874477"/>
    <lineage>
        <taxon>Bacteria</taxon>
        <taxon>Pseudomonadati</taxon>
        <taxon>Bacteroidota</taxon>
        <taxon>Flavobacteriia</taxon>
        <taxon>Flavobacteriales</taxon>
        <taxon>Flavobacteriaceae</taxon>
        <taxon>Cerina</taxon>
    </lineage>
</organism>
<keyword evidence="2" id="KW-1185">Reference proteome</keyword>